<feature type="domain" description="Major facilitator superfamily (MFS) profile" evidence="6">
    <location>
        <begin position="14"/>
        <end position="422"/>
    </location>
</feature>
<protein>
    <submittedName>
        <fullName evidence="7">D-galactonate transporter</fullName>
    </submittedName>
</protein>
<dbReference type="InterPro" id="IPR050382">
    <property type="entry name" value="MFS_Na/Anion_cotransporter"/>
</dbReference>
<sequence>MPAPSPVATWRWSVVWLLFLATMLNYMDRQALNNTQRHLLAEFEPDPARRNAVYADIQFAFGVSFALFQIVAGLLIDRFSLRWLYLGAIVVWSGAGVLTGMVPAGAVGALIACRVMLGVGEAFNWPCAVACVRRVIPRESRGLANGIFHSGASIGAVATPFLVLLAVNRETGEGWRGLFVVVGAVGAVWAALWMATTRGDRAAVIDHVEPADPAVPGSSTPFTAAFGMRAFWVCLATGVCVNLCWHFYNQWFPRYLTEDLRVAADTELYILAGFYVAADLGSLVSGWTTRRLVRAGHTVERSRQLVMTGVAVVLLAATVPAALLPAGALFGLKVGMFFVVAAAAMGGFAIFFSLAQDVIPRHTATILGVCGCMSWLVISGVTKTIGEFGLAGPGKYATLFVVIGCVPLLAAAAGWLWPRDTLQH</sequence>
<evidence type="ECO:0000313" key="7">
    <source>
        <dbReference type="EMBL" id="QDU18868.1"/>
    </source>
</evidence>
<evidence type="ECO:0000256" key="2">
    <source>
        <dbReference type="ARBA" id="ARBA00022692"/>
    </source>
</evidence>
<name>A0A517XMY5_9BACT</name>
<dbReference type="Proteomes" id="UP000319576">
    <property type="component" value="Chromosome"/>
</dbReference>
<dbReference type="PANTHER" id="PTHR11662">
    <property type="entry name" value="SOLUTE CARRIER FAMILY 17"/>
    <property type="match status" value="1"/>
</dbReference>
<reference evidence="7 8" key="1">
    <citation type="submission" date="2019-02" db="EMBL/GenBank/DDBJ databases">
        <title>Deep-cultivation of Planctomycetes and their phenomic and genomic characterization uncovers novel biology.</title>
        <authorList>
            <person name="Wiegand S."/>
            <person name="Jogler M."/>
            <person name="Boedeker C."/>
            <person name="Pinto D."/>
            <person name="Vollmers J."/>
            <person name="Rivas-Marin E."/>
            <person name="Kohn T."/>
            <person name="Peeters S.H."/>
            <person name="Heuer A."/>
            <person name="Rast P."/>
            <person name="Oberbeckmann S."/>
            <person name="Bunk B."/>
            <person name="Jeske O."/>
            <person name="Meyerdierks A."/>
            <person name="Storesund J.E."/>
            <person name="Kallscheuer N."/>
            <person name="Luecker S."/>
            <person name="Lage O.M."/>
            <person name="Pohl T."/>
            <person name="Merkel B.J."/>
            <person name="Hornburger P."/>
            <person name="Mueller R.-W."/>
            <person name="Bruemmer F."/>
            <person name="Labrenz M."/>
            <person name="Spormann A.M."/>
            <person name="Op den Camp H."/>
            <person name="Overmann J."/>
            <person name="Amann R."/>
            <person name="Jetten M.S.M."/>
            <person name="Mascher T."/>
            <person name="Medema M.H."/>
            <person name="Devos D.P."/>
            <person name="Kaster A.-K."/>
            <person name="Ovreas L."/>
            <person name="Rohde M."/>
            <person name="Galperin M.Y."/>
            <person name="Jogler C."/>
        </authorList>
    </citation>
    <scope>NUCLEOTIDE SEQUENCE [LARGE SCALE GENOMIC DNA]</scope>
    <source>
        <strain evidence="7 8">ETA_A1</strain>
    </source>
</reference>
<dbReference type="GO" id="GO:0022857">
    <property type="term" value="F:transmembrane transporter activity"/>
    <property type="evidence" value="ECO:0007669"/>
    <property type="project" value="InterPro"/>
</dbReference>
<comment type="subcellular location">
    <subcellularLocation>
        <location evidence="1">Membrane</location>
        <topology evidence="1">Multi-pass membrane protein</topology>
    </subcellularLocation>
</comment>
<dbReference type="InterPro" id="IPR036259">
    <property type="entry name" value="MFS_trans_sf"/>
</dbReference>
<feature type="transmembrane region" description="Helical" evidence="5">
    <location>
        <begin position="57"/>
        <end position="76"/>
    </location>
</feature>
<keyword evidence="4 5" id="KW-0472">Membrane</keyword>
<organism evidence="7 8">
    <name type="scientific">Urbifossiella limnaea</name>
    <dbReference type="NCBI Taxonomy" id="2528023"/>
    <lineage>
        <taxon>Bacteria</taxon>
        <taxon>Pseudomonadati</taxon>
        <taxon>Planctomycetota</taxon>
        <taxon>Planctomycetia</taxon>
        <taxon>Gemmatales</taxon>
        <taxon>Gemmataceae</taxon>
        <taxon>Urbifossiella</taxon>
    </lineage>
</organism>
<proteinExistence type="predicted"/>
<dbReference type="RefSeq" id="WP_145234445.1">
    <property type="nucleotide sequence ID" value="NZ_CP036273.1"/>
</dbReference>
<feature type="transmembrane region" description="Helical" evidence="5">
    <location>
        <begin position="177"/>
        <end position="195"/>
    </location>
</feature>
<keyword evidence="2 5" id="KW-0812">Transmembrane</keyword>
<keyword evidence="8" id="KW-1185">Reference proteome</keyword>
<feature type="transmembrane region" description="Helical" evidence="5">
    <location>
        <begin position="83"/>
        <end position="102"/>
    </location>
</feature>
<dbReference type="InterPro" id="IPR020846">
    <property type="entry name" value="MFS_dom"/>
</dbReference>
<evidence type="ECO:0000256" key="4">
    <source>
        <dbReference type="ARBA" id="ARBA00023136"/>
    </source>
</evidence>
<feature type="transmembrane region" description="Helical" evidence="5">
    <location>
        <begin position="143"/>
        <end position="165"/>
    </location>
</feature>
<evidence type="ECO:0000256" key="3">
    <source>
        <dbReference type="ARBA" id="ARBA00022989"/>
    </source>
</evidence>
<dbReference type="SUPFAM" id="SSF103473">
    <property type="entry name" value="MFS general substrate transporter"/>
    <property type="match status" value="1"/>
</dbReference>
<feature type="transmembrane region" description="Helical" evidence="5">
    <location>
        <begin position="334"/>
        <end position="354"/>
    </location>
</feature>
<dbReference type="PANTHER" id="PTHR11662:SF399">
    <property type="entry name" value="FI19708P1-RELATED"/>
    <property type="match status" value="1"/>
</dbReference>
<gene>
    <name evidence="7" type="primary">dgoT</name>
    <name evidence="7" type="ORF">ETAA1_07640</name>
</gene>
<dbReference type="InterPro" id="IPR011701">
    <property type="entry name" value="MFS"/>
</dbReference>
<dbReference type="GO" id="GO:0016020">
    <property type="term" value="C:membrane"/>
    <property type="evidence" value="ECO:0007669"/>
    <property type="project" value="UniProtKB-SubCell"/>
</dbReference>
<evidence type="ECO:0000259" key="6">
    <source>
        <dbReference type="PROSITE" id="PS50850"/>
    </source>
</evidence>
<dbReference type="OrthoDB" id="8596007at2"/>
<feature type="transmembrane region" description="Helical" evidence="5">
    <location>
        <begin position="305"/>
        <end position="328"/>
    </location>
</feature>
<dbReference type="KEGG" id="uli:ETAA1_07640"/>
<dbReference type="Pfam" id="PF07690">
    <property type="entry name" value="MFS_1"/>
    <property type="match status" value="1"/>
</dbReference>
<feature type="transmembrane region" description="Helical" evidence="5">
    <location>
        <begin position="230"/>
        <end position="248"/>
    </location>
</feature>
<dbReference type="EMBL" id="CP036273">
    <property type="protein sequence ID" value="QDU18868.1"/>
    <property type="molecule type" value="Genomic_DNA"/>
</dbReference>
<dbReference type="AlphaFoldDB" id="A0A517XMY5"/>
<feature type="transmembrane region" description="Helical" evidence="5">
    <location>
        <begin position="366"/>
        <end position="385"/>
    </location>
</feature>
<accession>A0A517XMY5</accession>
<keyword evidence="3 5" id="KW-1133">Transmembrane helix</keyword>
<evidence type="ECO:0000256" key="1">
    <source>
        <dbReference type="ARBA" id="ARBA00004141"/>
    </source>
</evidence>
<dbReference type="Gene3D" id="1.20.1250.20">
    <property type="entry name" value="MFS general substrate transporter like domains"/>
    <property type="match status" value="2"/>
</dbReference>
<evidence type="ECO:0000313" key="8">
    <source>
        <dbReference type="Proteomes" id="UP000319576"/>
    </source>
</evidence>
<dbReference type="PROSITE" id="PS50850">
    <property type="entry name" value="MFS"/>
    <property type="match status" value="1"/>
</dbReference>
<feature type="transmembrane region" description="Helical" evidence="5">
    <location>
        <begin position="397"/>
        <end position="417"/>
    </location>
</feature>
<evidence type="ECO:0000256" key="5">
    <source>
        <dbReference type="SAM" id="Phobius"/>
    </source>
</evidence>
<feature type="transmembrane region" description="Helical" evidence="5">
    <location>
        <begin position="268"/>
        <end position="293"/>
    </location>
</feature>